<dbReference type="InterPro" id="IPR030400">
    <property type="entry name" value="Sedolisin_dom"/>
</dbReference>
<dbReference type="PROSITE" id="PS51695">
    <property type="entry name" value="SEDOLISIN"/>
    <property type="match status" value="1"/>
</dbReference>
<feature type="active site" description="Charge relay system" evidence="8">
    <location>
        <position position="286"/>
    </location>
</feature>
<dbReference type="PANTHER" id="PTHR14218:SF15">
    <property type="entry name" value="TRIPEPTIDYL-PEPTIDASE 1"/>
    <property type="match status" value="1"/>
</dbReference>
<evidence type="ECO:0000256" key="8">
    <source>
        <dbReference type="PROSITE-ProRule" id="PRU01032"/>
    </source>
</evidence>
<dbReference type="EMBL" id="QRBF01000012">
    <property type="protein sequence ID" value="RDS80002.1"/>
    <property type="molecule type" value="Genomic_DNA"/>
</dbReference>
<evidence type="ECO:0000256" key="2">
    <source>
        <dbReference type="ARBA" id="ARBA00022670"/>
    </source>
</evidence>
<keyword evidence="6" id="KW-0106">Calcium</keyword>
<feature type="active site" description="Charge relay system" evidence="8">
    <location>
        <position position="282"/>
    </location>
</feature>
<evidence type="ECO:0000256" key="6">
    <source>
        <dbReference type="ARBA" id="ARBA00022837"/>
    </source>
</evidence>
<protein>
    <recommendedName>
        <fullName evidence="9">Peptidase S53 domain-containing protein</fullName>
    </recommendedName>
</protein>
<evidence type="ECO:0000313" key="10">
    <source>
        <dbReference type="EMBL" id="RDS80002.1"/>
    </source>
</evidence>
<evidence type="ECO:0000256" key="3">
    <source>
        <dbReference type="ARBA" id="ARBA00022723"/>
    </source>
</evidence>
<dbReference type="GO" id="GO:0006508">
    <property type="term" value="P:proteolysis"/>
    <property type="evidence" value="ECO:0007669"/>
    <property type="project" value="UniProtKB-KW"/>
</dbReference>
<gene>
    <name evidence="10" type="ORF">DWU99_20305</name>
</gene>
<dbReference type="SUPFAM" id="SSF52743">
    <property type="entry name" value="Subtilisin-like"/>
    <property type="match status" value="1"/>
</dbReference>
<dbReference type="PANTHER" id="PTHR14218">
    <property type="entry name" value="PROTEASE S8 TRIPEPTIDYL PEPTIDASE I CLN2"/>
    <property type="match status" value="1"/>
</dbReference>
<comment type="caution">
    <text evidence="8">Lacks conserved residue(s) required for the propagation of feature annotation.</text>
</comment>
<keyword evidence="2 8" id="KW-0645">Protease</keyword>
<sequence length="593" mass="62699">MALKRKWTAKARGASATRNARAGLTGMFLLTGLLMTATPLMAQESANATPDTTVKTADDSENVQFALILKLRNQDELRRELKNVYNPLNPNYHAFLSAADFQSEFAPSADDYSALKAFAAKHGLHIVHEHAGHTMLSVSGSAATVRDLFKTHMVWRQSREGKQYLAADAAPTAPSELSSLGGSIVGLNQTPLRPFAVPTHRTANSKPSAGSGPDGFYTPADIRTTYNLNGMENGGEPVALVEFSSANYSDAAVYANTYKLPNPALTQIAVDGGNTDTTNAFEVMLDIEMVMAISSPSNIYVYTAPNTVASGMDTFLRIAEDDQVGQVSTSWGVCEAEVSQDTVDIQNQIFMQLAAEGIAVFAATGDYGYNGCQGTSAGVADPASQPYVTGVGATTLTTSSSQAYEGESVWYNANASPYPSGSGGGVSMYWPIPDYQTGVKAASSQFSRTMRNVPDVSADGDPDTGFYVYCSQCNGSGGAGWGGWGGTSVAAPQWAALWSLIGKAMSNGVPVRVGFANPALYSIGESGAGYVSAMHDVITGNNGYYDAVIGYDNATGWGSYNGAGLLQQVKTWKRKRTTIAPVIHYILSHNQSG</sequence>
<evidence type="ECO:0000259" key="9">
    <source>
        <dbReference type="PROSITE" id="PS51695"/>
    </source>
</evidence>
<dbReference type="GO" id="GO:0046872">
    <property type="term" value="F:metal ion binding"/>
    <property type="evidence" value="ECO:0007669"/>
    <property type="project" value="UniProtKB-KW"/>
</dbReference>
<keyword evidence="7" id="KW-0865">Zymogen</keyword>
<comment type="cofactor">
    <cofactor evidence="1">
        <name>Ca(2+)</name>
        <dbReference type="ChEBI" id="CHEBI:29108"/>
    </cofactor>
</comment>
<dbReference type="InterPro" id="IPR036852">
    <property type="entry name" value="Peptidase_S8/S53_dom_sf"/>
</dbReference>
<dbReference type="Gene3D" id="3.40.50.200">
    <property type="entry name" value="Peptidase S8/S53 domain"/>
    <property type="match status" value="1"/>
</dbReference>
<evidence type="ECO:0000313" key="11">
    <source>
        <dbReference type="Proteomes" id="UP000255334"/>
    </source>
</evidence>
<keyword evidence="3" id="KW-0479">Metal-binding</keyword>
<name>A0A370WV49_9GAMM</name>
<keyword evidence="11" id="KW-1185">Reference proteome</keyword>
<dbReference type="SUPFAM" id="SSF54897">
    <property type="entry name" value="Protease propeptides/inhibitors"/>
    <property type="match status" value="1"/>
</dbReference>
<evidence type="ECO:0000256" key="7">
    <source>
        <dbReference type="ARBA" id="ARBA00023145"/>
    </source>
</evidence>
<evidence type="ECO:0000256" key="1">
    <source>
        <dbReference type="ARBA" id="ARBA00001913"/>
    </source>
</evidence>
<dbReference type="InterPro" id="IPR015366">
    <property type="entry name" value="S53_propep"/>
</dbReference>
<dbReference type="GO" id="GO:0008240">
    <property type="term" value="F:tripeptidyl-peptidase activity"/>
    <property type="evidence" value="ECO:0007669"/>
    <property type="project" value="TreeGrafter"/>
</dbReference>
<feature type="domain" description="Peptidase S53" evidence="9">
    <location>
        <begin position="216"/>
        <end position="578"/>
    </location>
</feature>
<dbReference type="CDD" id="cd11377">
    <property type="entry name" value="Pro-peptidase_S53"/>
    <property type="match status" value="1"/>
</dbReference>
<keyword evidence="5 8" id="KW-0720">Serine protease</keyword>
<dbReference type="Proteomes" id="UP000255334">
    <property type="component" value="Unassembled WGS sequence"/>
</dbReference>
<organism evidence="10 11">
    <name type="scientific">Dyella psychrodurans</name>
    <dbReference type="NCBI Taxonomy" id="1927960"/>
    <lineage>
        <taxon>Bacteria</taxon>
        <taxon>Pseudomonadati</taxon>
        <taxon>Pseudomonadota</taxon>
        <taxon>Gammaproteobacteria</taxon>
        <taxon>Lysobacterales</taxon>
        <taxon>Rhodanobacteraceae</taxon>
        <taxon>Dyella</taxon>
    </lineage>
</organism>
<comment type="caution">
    <text evidence="10">The sequence shown here is derived from an EMBL/GenBank/DDBJ whole genome shotgun (WGS) entry which is preliminary data.</text>
</comment>
<reference evidence="10 11" key="1">
    <citation type="submission" date="2018-07" db="EMBL/GenBank/DDBJ databases">
        <title>Dyella monticola sp. nov. and Dyella psychrodurans sp. nov. isolated from monsoon evergreen broad-leaved forest soil of Dinghu Mountain, China.</title>
        <authorList>
            <person name="Gao Z."/>
            <person name="Qiu L."/>
        </authorList>
    </citation>
    <scope>NUCLEOTIDE SEQUENCE [LARGE SCALE GENOMIC DNA]</scope>
    <source>
        <strain evidence="10 11">4MSK11</strain>
    </source>
</reference>
<dbReference type="SMART" id="SM00944">
    <property type="entry name" value="Pro-kuma_activ"/>
    <property type="match status" value="1"/>
</dbReference>
<dbReference type="GO" id="GO:0004252">
    <property type="term" value="F:serine-type endopeptidase activity"/>
    <property type="evidence" value="ECO:0007669"/>
    <property type="project" value="UniProtKB-UniRule"/>
</dbReference>
<dbReference type="InterPro" id="IPR050819">
    <property type="entry name" value="Tripeptidyl-peptidase_I"/>
</dbReference>
<dbReference type="Pfam" id="PF09286">
    <property type="entry name" value="Pro-kuma_activ"/>
    <property type="match status" value="1"/>
</dbReference>
<dbReference type="AlphaFoldDB" id="A0A370WV49"/>
<accession>A0A370WV49</accession>
<evidence type="ECO:0000256" key="5">
    <source>
        <dbReference type="ARBA" id="ARBA00022825"/>
    </source>
</evidence>
<proteinExistence type="predicted"/>
<evidence type="ECO:0000256" key="4">
    <source>
        <dbReference type="ARBA" id="ARBA00022801"/>
    </source>
</evidence>
<keyword evidence="4 8" id="KW-0378">Hydrolase</keyword>
<feature type="active site" description="Charge relay system" evidence="8">
    <location>
        <position position="488"/>
    </location>
</feature>
<dbReference type="CDD" id="cd04056">
    <property type="entry name" value="Peptidases_S53"/>
    <property type="match status" value="1"/>
</dbReference>